<dbReference type="PATRIC" id="fig|348151.3.peg.2091"/>
<keyword evidence="2" id="KW-1133">Transmembrane helix</keyword>
<dbReference type="EMBL" id="BJUD01000005">
    <property type="protein sequence ID" value="GEK28174.1"/>
    <property type="molecule type" value="Genomic_DNA"/>
</dbReference>
<gene>
    <name evidence="4" type="ORF">IV55_GL002038</name>
    <name evidence="3" type="ORF">LSI01_04850</name>
</gene>
<dbReference type="Proteomes" id="UP000051139">
    <property type="component" value="Unassembled WGS sequence"/>
</dbReference>
<organism evidence="4 5">
    <name type="scientific">Furfurilactobacillus siliginis</name>
    <dbReference type="NCBI Taxonomy" id="348151"/>
    <lineage>
        <taxon>Bacteria</taxon>
        <taxon>Bacillati</taxon>
        <taxon>Bacillota</taxon>
        <taxon>Bacilli</taxon>
        <taxon>Lactobacillales</taxon>
        <taxon>Lactobacillaceae</taxon>
        <taxon>Furfurilactobacillus</taxon>
    </lineage>
</organism>
<accession>A0A0R2L102</accession>
<comment type="caution">
    <text evidence="4">The sequence shown here is derived from an EMBL/GenBank/DDBJ whole genome shotgun (WGS) entry which is preliminary data.</text>
</comment>
<keyword evidence="2" id="KW-0472">Membrane</keyword>
<dbReference type="Proteomes" id="UP000321429">
    <property type="component" value="Unassembled WGS sequence"/>
</dbReference>
<keyword evidence="2" id="KW-0812">Transmembrane</keyword>
<feature type="region of interest" description="Disordered" evidence="1">
    <location>
        <begin position="54"/>
        <end position="82"/>
    </location>
</feature>
<evidence type="ECO:0000313" key="3">
    <source>
        <dbReference type="EMBL" id="GEK28174.1"/>
    </source>
</evidence>
<evidence type="ECO:0008006" key="7">
    <source>
        <dbReference type="Google" id="ProtNLM"/>
    </source>
</evidence>
<evidence type="ECO:0000313" key="4">
    <source>
        <dbReference type="EMBL" id="KRN95394.1"/>
    </source>
</evidence>
<evidence type="ECO:0000256" key="1">
    <source>
        <dbReference type="SAM" id="MobiDB-lite"/>
    </source>
</evidence>
<evidence type="ECO:0000256" key="2">
    <source>
        <dbReference type="SAM" id="Phobius"/>
    </source>
</evidence>
<sequence length="214" mass="23095">MIFIAVFGGIALILAIFYLINSIQNYGTWKLAGLLLIVFALLTGYAVTNLIQHPTRPQNTKQPRAPKHGTKESAAEQSSLAKAASEFNPNAGAINGQTASEQKVARANAESEMTKQLSSSFENLGTISFDADTKTYTVHPTNSDTVKALTQLEQTPEDAKEAHWSTLADNLQKSSKNISQSLKADYTIALLSPDQDGKVLFSATNGNVTTDFTK</sequence>
<evidence type="ECO:0000313" key="5">
    <source>
        <dbReference type="Proteomes" id="UP000051139"/>
    </source>
</evidence>
<proteinExistence type="predicted"/>
<dbReference type="RefSeq" id="WP_057810842.1">
    <property type="nucleotide sequence ID" value="NZ_BJUD01000005.1"/>
</dbReference>
<dbReference type="AlphaFoldDB" id="A0A0R2L102"/>
<reference evidence="3 6" key="2">
    <citation type="submission" date="2019-07" db="EMBL/GenBank/DDBJ databases">
        <title>Whole genome shotgun sequence of Lactobacillus siliginis NBRC 101315.</title>
        <authorList>
            <person name="Hosoyama A."/>
            <person name="Uohara A."/>
            <person name="Ohji S."/>
            <person name="Ichikawa N."/>
        </authorList>
    </citation>
    <scope>NUCLEOTIDE SEQUENCE [LARGE SCALE GENOMIC DNA]</scope>
    <source>
        <strain evidence="3 6">NBRC 101315</strain>
    </source>
</reference>
<dbReference type="STRING" id="348151.IV55_GL002038"/>
<dbReference type="EMBL" id="JQCB01000009">
    <property type="protein sequence ID" value="KRN95394.1"/>
    <property type="molecule type" value="Genomic_DNA"/>
</dbReference>
<dbReference type="OrthoDB" id="2249663at2"/>
<reference evidence="4 5" key="1">
    <citation type="journal article" date="2015" name="Genome Announc.">
        <title>Expanding the biotechnology potential of lactobacilli through comparative genomics of 213 strains and associated genera.</title>
        <authorList>
            <person name="Sun Z."/>
            <person name="Harris H.M."/>
            <person name="McCann A."/>
            <person name="Guo C."/>
            <person name="Argimon S."/>
            <person name="Zhang W."/>
            <person name="Yang X."/>
            <person name="Jeffery I.B."/>
            <person name="Cooney J.C."/>
            <person name="Kagawa T.F."/>
            <person name="Liu W."/>
            <person name="Song Y."/>
            <person name="Salvetti E."/>
            <person name="Wrobel A."/>
            <person name="Rasinkangas P."/>
            <person name="Parkhill J."/>
            <person name="Rea M.C."/>
            <person name="O'Sullivan O."/>
            <person name="Ritari J."/>
            <person name="Douillard F.P."/>
            <person name="Paul Ross R."/>
            <person name="Yang R."/>
            <person name="Briner A.E."/>
            <person name="Felis G.E."/>
            <person name="de Vos W.M."/>
            <person name="Barrangou R."/>
            <person name="Klaenhammer T.R."/>
            <person name="Caufield P.W."/>
            <person name="Cui Y."/>
            <person name="Zhang H."/>
            <person name="O'Toole P.W."/>
        </authorList>
    </citation>
    <scope>NUCLEOTIDE SEQUENCE [LARGE SCALE GENOMIC DNA]</scope>
    <source>
        <strain evidence="4 5">DSM 22696</strain>
    </source>
</reference>
<evidence type="ECO:0000313" key="6">
    <source>
        <dbReference type="Proteomes" id="UP000321429"/>
    </source>
</evidence>
<name>A0A0R2L102_9LACO</name>
<feature type="transmembrane region" description="Helical" evidence="2">
    <location>
        <begin position="32"/>
        <end position="51"/>
    </location>
</feature>
<protein>
    <recommendedName>
        <fullName evidence="7">DUF308 domain-containing protein</fullName>
    </recommendedName>
</protein>
<keyword evidence="5" id="KW-1185">Reference proteome</keyword>